<keyword evidence="6 7" id="KW-0472">Membrane</keyword>
<feature type="transmembrane region" description="Helical" evidence="7">
    <location>
        <begin position="97"/>
        <end position="118"/>
    </location>
</feature>
<dbReference type="PANTHER" id="PTHR33362:SF7">
    <property type="entry name" value="SLL1103 PROTEIN"/>
    <property type="match status" value="1"/>
</dbReference>
<dbReference type="Pfam" id="PF06808">
    <property type="entry name" value="DctM"/>
    <property type="match status" value="1"/>
</dbReference>
<evidence type="ECO:0000256" key="7">
    <source>
        <dbReference type="SAM" id="Phobius"/>
    </source>
</evidence>
<evidence type="ECO:0000256" key="6">
    <source>
        <dbReference type="ARBA" id="ARBA00023136"/>
    </source>
</evidence>
<sequence length="185" mass="20886">AGGAIICAAIHRKLNFKMLKEACYRTMAVNGMIMWILFGAFCFSSVFIKTGGSALVKEMVLGLEVAPIYVVLFMMLIYFAMGCFVDEITIVMITVPIFVPILNELGFSLLWFGVIWMINMQMAYLTPPFGFTLFYMKGVAPKGVTMGDIYRSIIPFIPLQWIALLLVMFYPQLALWLPDAVFKLM</sequence>
<dbReference type="PANTHER" id="PTHR33362">
    <property type="entry name" value="SIALIC ACID TRAP TRANSPORTER PERMEASE PROTEIN SIAT-RELATED"/>
    <property type="match status" value="1"/>
</dbReference>
<name>X1HLG3_9ZZZZ</name>
<evidence type="ECO:0000256" key="3">
    <source>
        <dbReference type="ARBA" id="ARBA00022519"/>
    </source>
</evidence>
<evidence type="ECO:0000256" key="1">
    <source>
        <dbReference type="ARBA" id="ARBA00004429"/>
    </source>
</evidence>
<protein>
    <recommendedName>
        <fullName evidence="8">TRAP C4-dicarboxylate transport system permease DctM subunit domain-containing protein</fullName>
    </recommendedName>
</protein>
<feature type="transmembrane region" description="Helical" evidence="7">
    <location>
        <begin position="124"/>
        <end position="140"/>
    </location>
</feature>
<evidence type="ECO:0000256" key="2">
    <source>
        <dbReference type="ARBA" id="ARBA00022475"/>
    </source>
</evidence>
<evidence type="ECO:0000256" key="5">
    <source>
        <dbReference type="ARBA" id="ARBA00022989"/>
    </source>
</evidence>
<feature type="domain" description="TRAP C4-dicarboxylate transport system permease DctM subunit" evidence="8">
    <location>
        <begin position="6"/>
        <end position="173"/>
    </location>
</feature>
<proteinExistence type="predicted"/>
<dbReference type="GO" id="GO:0005886">
    <property type="term" value="C:plasma membrane"/>
    <property type="evidence" value="ECO:0007669"/>
    <property type="project" value="UniProtKB-SubCell"/>
</dbReference>
<dbReference type="GO" id="GO:0022857">
    <property type="term" value="F:transmembrane transporter activity"/>
    <property type="evidence" value="ECO:0007669"/>
    <property type="project" value="TreeGrafter"/>
</dbReference>
<keyword evidence="3" id="KW-0997">Cell inner membrane</keyword>
<dbReference type="AlphaFoldDB" id="X1HLG3"/>
<dbReference type="EMBL" id="BARU01031057">
    <property type="protein sequence ID" value="GAH70327.1"/>
    <property type="molecule type" value="Genomic_DNA"/>
</dbReference>
<feature type="transmembrane region" description="Helical" evidence="7">
    <location>
        <begin position="27"/>
        <end position="48"/>
    </location>
</feature>
<accession>X1HLG3</accession>
<feature type="non-terminal residue" evidence="9">
    <location>
        <position position="1"/>
    </location>
</feature>
<comment type="caution">
    <text evidence="9">The sequence shown here is derived from an EMBL/GenBank/DDBJ whole genome shotgun (WGS) entry which is preliminary data.</text>
</comment>
<organism evidence="9">
    <name type="scientific">marine sediment metagenome</name>
    <dbReference type="NCBI Taxonomy" id="412755"/>
    <lineage>
        <taxon>unclassified sequences</taxon>
        <taxon>metagenomes</taxon>
        <taxon>ecological metagenomes</taxon>
    </lineage>
</organism>
<keyword evidence="4 7" id="KW-0812">Transmembrane</keyword>
<keyword evidence="5 7" id="KW-1133">Transmembrane helix</keyword>
<keyword evidence="2" id="KW-1003">Cell membrane</keyword>
<dbReference type="InterPro" id="IPR010656">
    <property type="entry name" value="DctM"/>
</dbReference>
<evidence type="ECO:0000313" key="9">
    <source>
        <dbReference type="EMBL" id="GAH70327.1"/>
    </source>
</evidence>
<dbReference type="InterPro" id="IPR004681">
    <property type="entry name" value="TRAP_DctM"/>
</dbReference>
<comment type="subcellular location">
    <subcellularLocation>
        <location evidence="1">Cell inner membrane</location>
        <topology evidence="1">Multi-pass membrane protein</topology>
    </subcellularLocation>
</comment>
<gene>
    <name evidence="9" type="ORF">S03H2_49174</name>
</gene>
<reference evidence="9" key="1">
    <citation type="journal article" date="2014" name="Front. Microbiol.">
        <title>High frequency of phylogenetically diverse reductive dehalogenase-homologous genes in deep subseafloor sedimentary metagenomes.</title>
        <authorList>
            <person name="Kawai M."/>
            <person name="Futagami T."/>
            <person name="Toyoda A."/>
            <person name="Takaki Y."/>
            <person name="Nishi S."/>
            <person name="Hori S."/>
            <person name="Arai W."/>
            <person name="Tsubouchi T."/>
            <person name="Morono Y."/>
            <person name="Uchiyama I."/>
            <person name="Ito T."/>
            <person name="Fujiyama A."/>
            <person name="Inagaki F."/>
            <person name="Takami H."/>
        </authorList>
    </citation>
    <scope>NUCLEOTIDE SEQUENCE</scope>
    <source>
        <strain evidence="9">Expedition CK06-06</strain>
    </source>
</reference>
<evidence type="ECO:0000256" key="4">
    <source>
        <dbReference type="ARBA" id="ARBA00022692"/>
    </source>
</evidence>
<feature type="transmembrane region" description="Helical" evidence="7">
    <location>
        <begin position="152"/>
        <end position="177"/>
    </location>
</feature>
<feature type="transmembrane region" description="Helical" evidence="7">
    <location>
        <begin position="68"/>
        <end position="85"/>
    </location>
</feature>
<evidence type="ECO:0000259" key="8">
    <source>
        <dbReference type="Pfam" id="PF06808"/>
    </source>
</evidence>